<organism evidence="2">
    <name type="scientific">freshwater metagenome</name>
    <dbReference type="NCBI Taxonomy" id="449393"/>
    <lineage>
        <taxon>unclassified sequences</taxon>
        <taxon>metagenomes</taxon>
        <taxon>ecological metagenomes</taxon>
    </lineage>
</organism>
<evidence type="ECO:0000313" key="4">
    <source>
        <dbReference type="EMBL" id="CAB5026245.1"/>
    </source>
</evidence>
<dbReference type="InterPro" id="IPR003772">
    <property type="entry name" value="YceD"/>
</dbReference>
<feature type="region of interest" description="Disordered" evidence="1">
    <location>
        <begin position="112"/>
        <end position="135"/>
    </location>
</feature>
<sequence length="212" mass="23370">MIHRVRPWKATLITFDPRSPLVIDTRELGRRAGSMHEVSLTVPAPTGIGIMSIGVPEGSEVELDIRLESVIEGVLVSGTALVQLTGECSRCLDQISDELEVDLQELFRYEDADTRGRRPSRGSPENDADEDDEQHSMVGDFFDLEPVLRDAVVLDLPLAPVCRDDCPGLCPQCGLRLEEDPDHLHDVIDPRWAALGGALEPISQTDHDKEEG</sequence>
<evidence type="ECO:0000313" key="3">
    <source>
        <dbReference type="EMBL" id="CAB4934800.1"/>
    </source>
</evidence>
<protein>
    <submittedName>
        <fullName evidence="2">Unannotated protein</fullName>
    </submittedName>
</protein>
<dbReference type="AlphaFoldDB" id="A0A6J7BQM3"/>
<dbReference type="EMBL" id="CAFBND010000019">
    <property type="protein sequence ID" value="CAB4934800.1"/>
    <property type="molecule type" value="Genomic_DNA"/>
</dbReference>
<dbReference type="EMBL" id="CAFBPU010000009">
    <property type="protein sequence ID" value="CAB5026245.1"/>
    <property type="molecule type" value="Genomic_DNA"/>
</dbReference>
<proteinExistence type="predicted"/>
<accession>A0A6J7BQM3</accession>
<reference evidence="2" key="1">
    <citation type="submission" date="2020-05" db="EMBL/GenBank/DDBJ databases">
        <authorList>
            <person name="Chiriac C."/>
            <person name="Salcher M."/>
            <person name="Ghai R."/>
            <person name="Kavagutti S V."/>
        </authorList>
    </citation>
    <scope>NUCLEOTIDE SEQUENCE</scope>
</reference>
<evidence type="ECO:0000256" key="1">
    <source>
        <dbReference type="SAM" id="MobiDB-lite"/>
    </source>
</evidence>
<name>A0A6J7BQM3_9ZZZZ</name>
<dbReference type="EMBL" id="CAFBIZ010000032">
    <property type="protein sequence ID" value="CAB4847294.1"/>
    <property type="molecule type" value="Genomic_DNA"/>
</dbReference>
<evidence type="ECO:0000313" key="2">
    <source>
        <dbReference type="EMBL" id="CAB4847294.1"/>
    </source>
</evidence>
<dbReference type="PANTHER" id="PTHR34374">
    <property type="entry name" value="LARGE RIBOSOMAL RNA SUBUNIT ACCUMULATION PROTEIN YCED HOMOLOG 1, CHLOROPLASTIC"/>
    <property type="match status" value="1"/>
</dbReference>
<gene>
    <name evidence="2" type="ORF">UFOPK3268_00395</name>
    <name evidence="3" type="ORF">UFOPK3752_00664</name>
    <name evidence="4" type="ORF">UFOPK4150_00563</name>
</gene>
<dbReference type="Pfam" id="PF02620">
    <property type="entry name" value="YceD"/>
    <property type="match status" value="1"/>
</dbReference>
<dbReference type="PANTHER" id="PTHR34374:SF1">
    <property type="entry name" value="LARGE RIBOSOMAL RNA SUBUNIT ACCUMULATION PROTEIN YCED HOMOLOG 1, CHLOROPLASTIC"/>
    <property type="match status" value="1"/>
</dbReference>